<evidence type="ECO:0008006" key="5">
    <source>
        <dbReference type="Google" id="ProtNLM"/>
    </source>
</evidence>
<reference evidence="4" key="1">
    <citation type="submission" date="2016-10" db="EMBL/GenBank/DDBJ databases">
        <authorList>
            <person name="Varghese N."/>
        </authorList>
    </citation>
    <scope>NUCLEOTIDE SEQUENCE [LARGE SCALE GENOMIC DNA]</scope>
    <source>
        <strain evidence="4">GAS106B</strain>
    </source>
</reference>
<dbReference type="Proteomes" id="UP000183487">
    <property type="component" value="Unassembled WGS sequence"/>
</dbReference>
<feature type="signal peptide" evidence="2">
    <location>
        <begin position="1"/>
        <end position="29"/>
    </location>
</feature>
<feature type="compositionally biased region" description="Low complexity" evidence="1">
    <location>
        <begin position="57"/>
        <end position="71"/>
    </location>
</feature>
<evidence type="ECO:0000256" key="1">
    <source>
        <dbReference type="SAM" id="MobiDB-lite"/>
    </source>
</evidence>
<dbReference type="RefSeq" id="WP_074774027.1">
    <property type="nucleotide sequence ID" value="NZ_FNKP01000004.1"/>
</dbReference>
<proteinExistence type="predicted"/>
<evidence type="ECO:0000313" key="4">
    <source>
        <dbReference type="Proteomes" id="UP000183487"/>
    </source>
</evidence>
<evidence type="ECO:0000256" key="2">
    <source>
        <dbReference type="SAM" id="SignalP"/>
    </source>
</evidence>
<feature type="region of interest" description="Disordered" evidence="1">
    <location>
        <begin position="163"/>
        <end position="197"/>
    </location>
</feature>
<dbReference type="AlphaFoldDB" id="A0A1H1JWZ9"/>
<feature type="region of interest" description="Disordered" evidence="1">
    <location>
        <begin position="52"/>
        <end position="79"/>
    </location>
</feature>
<gene>
    <name evidence="3" type="ORF">SAMN05443245_7408</name>
</gene>
<accession>A0A1H1JWZ9</accession>
<keyword evidence="2" id="KW-0732">Signal</keyword>
<protein>
    <recommendedName>
        <fullName evidence="5">Type IV pilus biogenesis protein PilP</fullName>
    </recommendedName>
</protein>
<name>A0A1H1JWZ9_9BURK</name>
<dbReference type="EMBL" id="FNKP01000004">
    <property type="protein sequence ID" value="SDR54352.1"/>
    <property type="molecule type" value="Genomic_DNA"/>
</dbReference>
<keyword evidence="4" id="KW-1185">Reference proteome</keyword>
<dbReference type="OrthoDB" id="9131580at2"/>
<feature type="compositionally biased region" description="Polar residues" evidence="1">
    <location>
        <begin position="164"/>
        <end position="177"/>
    </location>
</feature>
<feature type="chain" id="PRO_5010165366" description="Type IV pilus biogenesis protein PilP" evidence="2">
    <location>
        <begin position="30"/>
        <end position="197"/>
    </location>
</feature>
<evidence type="ECO:0000313" key="3">
    <source>
        <dbReference type="EMBL" id="SDR54352.1"/>
    </source>
</evidence>
<organism evidence="3 4">
    <name type="scientific">Paraburkholderia fungorum</name>
    <dbReference type="NCBI Taxonomy" id="134537"/>
    <lineage>
        <taxon>Bacteria</taxon>
        <taxon>Pseudomonadati</taxon>
        <taxon>Pseudomonadota</taxon>
        <taxon>Betaproteobacteria</taxon>
        <taxon>Burkholderiales</taxon>
        <taxon>Burkholderiaceae</taxon>
        <taxon>Paraburkholderia</taxon>
    </lineage>
</organism>
<sequence>MFSTNRILARAVITLGTCATLTAPLTARAETPHLTLDDIDQLSRDKVVRQLKGTPEGAPGASASAPLSASLPPAPDASQVPKIVPKPAVIARSHAEAATFVGAYSDATGGYVLYEMGGGIYTAHVGKKLINGWIAQKVDGYQVTVAEGKHVWTETIRGEAAAASPSNPALQALNDLSSPLPPAGMMSSAPIRQPSGR</sequence>